<comment type="caution">
    <text evidence="2">The sequence shown here is derived from an EMBL/GenBank/DDBJ whole genome shotgun (WGS) entry which is preliminary data.</text>
</comment>
<evidence type="ECO:0000313" key="2">
    <source>
        <dbReference type="EMBL" id="KAK3170273.1"/>
    </source>
</evidence>
<feature type="compositionally biased region" description="Acidic residues" evidence="1">
    <location>
        <begin position="1"/>
        <end position="37"/>
    </location>
</feature>
<reference evidence="2" key="1">
    <citation type="submission" date="2022-11" db="EMBL/GenBank/DDBJ databases">
        <title>Chromosomal genome sequence assembly and mating type (MAT) locus characterization of the leprose asexual lichenized fungus Lepraria neglecta (Nyl.) Erichsen.</title>
        <authorList>
            <person name="Allen J.L."/>
            <person name="Pfeffer B."/>
        </authorList>
    </citation>
    <scope>NUCLEOTIDE SEQUENCE</scope>
    <source>
        <strain evidence="2">Allen 5258</strain>
    </source>
</reference>
<evidence type="ECO:0000256" key="1">
    <source>
        <dbReference type="SAM" id="MobiDB-lite"/>
    </source>
</evidence>
<dbReference type="EMBL" id="JASNWA010000009">
    <property type="protein sequence ID" value="KAK3170273.1"/>
    <property type="molecule type" value="Genomic_DNA"/>
</dbReference>
<feature type="region of interest" description="Disordered" evidence="1">
    <location>
        <begin position="1"/>
        <end position="41"/>
    </location>
</feature>
<name>A0AAD9Z688_9LECA</name>
<keyword evidence="3" id="KW-1185">Reference proteome</keyword>
<protein>
    <submittedName>
        <fullName evidence="2">Uncharacterized protein</fullName>
    </submittedName>
</protein>
<sequence length="127" mass="14368">MKDNVTDSEVDDEEESVDEAEAEGKEDSDEEMGEVNDEMNSKVLEQHISMAPLWKTTLLMIPTSVATLVSSWKKRKLVLNRLSILMPPRSSWTRRAGFMALQIFRLRRAGTTRASEMSPAKLDCPQP</sequence>
<dbReference type="AlphaFoldDB" id="A0AAD9Z688"/>
<gene>
    <name evidence="2" type="ORF">OEA41_009660</name>
</gene>
<organism evidence="2 3">
    <name type="scientific">Lepraria neglecta</name>
    <dbReference type="NCBI Taxonomy" id="209136"/>
    <lineage>
        <taxon>Eukaryota</taxon>
        <taxon>Fungi</taxon>
        <taxon>Dikarya</taxon>
        <taxon>Ascomycota</taxon>
        <taxon>Pezizomycotina</taxon>
        <taxon>Lecanoromycetes</taxon>
        <taxon>OSLEUM clade</taxon>
        <taxon>Lecanoromycetidae</taxon>
        <taxon>Lecanorales</taxon>
        <taxon>Lecanorineae</taxon>
        <taxon>Stereocaulaceae</taxon>
        <taxon>Lepraria</taxon>
    </lineage>
</organism>
<accession>A0AAD9Z688</accession>
<dbReference type="Proteomes" id="UP001276659">
    <property type="component" value="Unassembled WGS sequence"/>
</dbReference>
<proteinExistence type="predicted"/>
<evidence type="ECO:0000313" key="3">
    <source>
        <dbReference type="Proteomes" id="UP001276659"/>
    </source>
</evidence>